<evidence type="ECO:0000256" key="1">
    <source>
        <dbReference type="ARBA" id="ARBA00023125"/>
    </source>
</evidence>
<dbReference type="InterPro" id="IPR050807">
    <property type="entry name" value="TransReg_Diox_bact_type"/>
</dbReference>
<dbReference type="GO" id="GO:0003677">
    <property type="term" value="F:DNA binding"/>
    <property type="evidence" value="ECO:0007669"/>
    <property type="project" value="UniProtKB-KW"/>
</dbReference>
<name>A0A5D3FE04_9ACTN</name>
<dbReference type="PANTHER" id="PTHR46797">
    <property type="entry name" value="HTH-TYPE TRANSCRIPTIONAL REGULATOR"/>
    <property type="match status" value="1"/>
</dbReference>
<evidence type="ECO:0000313" key="4">
    <source>
        <dbReference type="Proteomes" id="UP000323505"/>
    </source>
</evidence>
<dbReference type="SUPFAM" id="SSF47413">
    <property type="entry name" value="lambda repressor-like DNA-binding domains"/>
    <property type="match status" value="1"/>
</dbReference>
<accession>A0A5D3FE04</accession>
<dbReference type="PROSITE" id="PS50943">
    <property type="entry name" value="HTH_CROC1"/>
    <property type="match status" value="1"/>
</dbReference>
<feature type="domain" description="HTH cro/C1-type" evidence="2">
    <location>
        <begin position="13"/>
        <end position="67"/>
    </location>
</feature>
<evidence type="ECO:0000313" key="3">
    <source>
        <dbReference type="EMBL" id="TYK46126.1"/>
    </source>
</evidence>
<dbReference type="RefSeq" id="WP_148764443.1">
    <property type="nucleotide sequence ID" value="NZ_VSRQ01000006.1"/>
</dbReference>
<dbReference type="Pfam" id="PF13560">
    <property type="entry name" value="HTH_31"/>
    <property type="match status" value="1"/>
</dbReference>
<dbReference type="EMBL" id="VSRQ01000006">
    <property type="protein sequence ID" value="TYK46126.1"/>
    <property type="molecule type" value="Genomic_DNA"/>
</dbReference>
<dbReference type="GO" id="GO:0005829">
    <property type="term" value="C:cytosol"/>
    <property type="evidence" value="ECO:0007669"/>
    <property type="project" value="TreeGrafter"/>
</dbReference>
<reference evidence="3 4" key="1">
    <citation type="submission" date="2019-08" db="EMBL/GenBank/DDBJ databases">
        <title>Actinomadura sp. nov. CYP1-5 isolated from mountain soil.</title>
        <authorList>
            <person name="Songsumanus A."/>
            <person name="Kuncharoen N."/>
            <person name="Kudo T."/>
            <person name="Yuki M."/>
            <person name="Igarashi Y."/>
            <person name="Tanasupawat S."/>
        </authorList>
    </citation>
    <scope>NUCLEOTIDE SEQUENCE [LARGE SCALE GENOMIC DNA]</scope>
    <source>
        <strain evidence="3 4">CYP1-5</strain>
    </source>
</reference>
<dbReference type="InterPro" id="IPR010982">
    <property type="entry name" value="Lambda_DNA-bd_dom_sf"/>
</dbReference>
<dbReference type="GO" id="GO:0003700">
    <property type="term" value="F:DNA-binding transcription factor activity"/>
    <property type="evidence" value="ECO:0007669"/>
    <property type="project" value="TreeGrafter"/>
</dbReference>
<dbReference type="InterPro" id="IPR001387">
    <property type="entry name" value="Cro/C1-type_HTH"/>
</dbReference>
<dbReference type="Proteomes" id="UP000323505">
    <property type="component" value="Unassembled WGS sequence"/>
</dbReference>
<dbReference type="SMART" id="SM00530">
    <property type="entry name" value="HTH_XRE"/>
    <property type="match status" value="1"/>
</dbReference>
<evidence type="ECO:0000259" key="2">
    <source>
        <dbReference type="PROSITE" id="PS50943"/>
    </source>
</evidence>
<organism evidence="3 4">
    <name type="scientific">Actinomadura decatromicini</name>
    <dbReference type="NCBI Taxonomy" id="2604572"/>
    <lineage>
        <taxon>Bacteria</taxon>
        <taxon>Bacillati</taxon>
        <taxon>Actinomycetota</taxon>
        <taxon>Actinomycetes</taxon>
        <taxon>Streptosporangiales</taxon>
        <taxon>Thermomonosporaceae</taxon>
        <taxon>Actinomadura</taxon>
    </lineage>
</organism>
<dbReference type="CDD" id="cd00093">
    <property type="entry name" value="HTH_XRE"/>
    <property type="match status" value="1"/>
</dbReference>
<comment type="caution">
    <text evidence="3">The sequence shown here is derived from an EMBL/GenBank/DDBJ whole genome shotgun (WGS) entry which is preliminary data.</text>
</comment>
<keyword evidence="4" id="KW-1185">Reference proteome</keyword>
<proteinExistence type="predicted"/>
<dbReference type="Gene3D" id="1.10.260.40">
    <property type="entry name" value="lambda repressor-like DNA-binding domains"/>
    <property type="match status" value="1"/>
</dbReference>
<dbReference type="PANTHER" id="PTHR46797:SF1">
    <property type="entry name" value="METHYLPHOSPHONATE SYNTHASE"/>
    <property type="match status" value="1"/>
</dbReference>
<sequence length="402" mass="44396">MREDTSEGVGPRLARARKLRGLTQQQLAERVPCSKSLIAQVERGHKPASQALIAGAARALRVEVGELTGQPYHDGTPREDLVHAAIPGLRRALLGWDLPDEDVRPRPVAALRADVERASKLGRDAHYGRLGEMLPGLLEELTTAVYEAPSADADRAALFALLSEAYTGVTALAYTLGYFDLRSLAMERVEWAARQSGDPLRVARTQWQRSTLFLVSASYERGARLLNRIRRDLGEDVGHMDPATLSVYGATHLRSAIFAARKPNPGEAWAHIDEARDAARLLDADADHYGLEFGPSNVAIHEVGVAVEMYDGTEAVKRAARTRLPPTVAPVRVGHYYIDLARGWLYHGNRARALETLYAARQAAPQQTRHHPQVRETVRMLTDLERRRPKSLSGFASWLGIP</sequence>
<keyword evidence="1" id="KW-0238">DNA-binding</keyword>
<dbReference type="AlphaFoldDB" id="A0A5D3FE04"/>
<gene>
    <name evidence="3" type="ORF">FXF68_28435</name>
</gene>
<protein>
    <submittedName>
        <fullName evidence="3">Helix-turn-helix transcriptional regulator</fullName>
    </submittedName>
</protein>